<dbReference type="KEGG" id="vg:65106889"/>
<sequence>MKKYVMCYRCLHVYDYNTASKTATKRLKTKEPECPKCKCKVIYS</sequence>
<protein>
    <submittedName>
        <fullName evidence="1">Uncharacterized protein</fullName>
    </submittedName>
</protein>
<organism evidence="1 2">
    <name type="scientific">Klebsiella phage KPV15</name>
    <dbReference type="NCBI Taxonomy" id="1913572"/>
    <lineage>
        <taxon>Viruses</taxon>
        <taxon>Duplodnaviria</taxon>
        <taxon>Heunggongvirae</taxon>
        <taxon>Uroviricota</taxon>
        <taxon>Caudoviricetes</taxon>
        <taxon>Pantevenvirales</taxon>
        <taxon>Straboviridae</taxon>
        <taxon>Tevenvirinae</taxon>
        <taxon>Jiaodavirus</taxon>
        <taxon>Jiaodavirus kppv15</taxon>
    </lineage>
</organism>
<keyword evidence="2" id="KW-1185">Reference proteome</keyword>
<dbReference type="EMBL" id="KY000080">
    <property type="protein sequence ID" value="APD20496.1"/>
    <property type="molecule type" value="Genomic_DNA"/>
</dbReference>
<evidence type="ECO:0000313" key="2">
    <source>
        <dbReference type="Proteomes" id="UP000224041"/>
    </source>
</evidence>
<evidence type="ECO:0000313" key="1">
    <source>
        <dbReference type="EMBL" id="APD20496.1"/>
    </source>
</evidence>
<dbReference type="RefSeq" id="YP_010089421.1">
    <property type="nucleotide sequence ID" value="NC_055715.1"/>
</dbReference>
<dbReference type="Proteomes" id="UP000224041">
    <property type="component" value="Segment"/>
</dbReference>
<dbReference type="Pfam" id="PF23903">
    <property type="entry name" value="Phage_zn_bind_2"/>
    <property type="match status" value="1"/>
</dbReference>
<dbReference type="GeneID" id="65106889"/>
<name>A0A1J0MH44_9CAUD</name>
<accession>A0A1J0MH44</accession>
<reference evidence="1 2" key="1">
    <citation type="submission" date="2016-10" db="EMBL/GenBank/DDBJ databases">
        <title>Antibacterial composition for prophylaxis and treatment of hospital infections (variants), strains of bacteriophages, used for obtaining thereof.</title>
        <authorList>
            <person name="Aleshkin A.V."/>
            <person name="Volozhantsev N.V."/>
            <person name="Verevkin V.V."/>
            <person name="Krasilnikova V.M."/>
            <person name="Myakinina V.P."/>
            <person name="Popova A.V."/>
            <person name="Svetoch E.A."/>
        </authorList>
    </citation>
    <scope>NUCLEOTIDE SEQUENCE [LARGE SCALE GENOMIC DNA]</scope>
    <source>
        <strain evidence="1 2">KPV15</strain>
    </source>
</reference>
<dbReference type="InterPro" id="IPR057389">
    <property type="entry name" value="Zn-bd_phage"/>
</dbReference>
<proteinExistence type="predicted"/>